<dbReference type="AlphaFoldDB" id="A0A2U2BVJ4"/>
<reference evidence="2" key="1">
    <citation type="submission" date="2018-05" db="EMBL/GenBank/DDBJ databases">
        <authorList>
            <person name="Liu B.-T."/>
        </authorList>
    </citation>
    <scope>NUCLEOTIDE SEQUENCE [LARGE SCALE GENOMIC DNA]</scope>
    <source>
        <strain evidence="2">WD6-1</strain>
    </source>
</reference>
<keyword evidence="2" id="KW-1185">Reference proteome</keyword>
<comment type="caution">
    <text evidence="1">The sequence shown here is derived from an EMBL/GenBank/DDBJ whole genome shotgun (WGS) entry which is preliminary data.</text>
</comment>
<organism evidence="1 2">
    <name type="scientific">Marinicauda salina</name>
    <dbReference type="NCBI Taxonomy" id="2135793"/>
    <lineage>
        <taxon>Bacteria</taxon>
        <taxon>Pseudomonadati</taxon>
        <taxon>Pseudomonadota</taxon>
        <taxon>Alphaproteobacteria</taxon>
        <taxon>Maricaulales</taxon>
        <taxon>Maricaulaceae</taxon>
        <taxon>Marinicauda</taxon>
    </lineage>
</organism>
<dbReference type="EMBL" id="QEXV01000002">
    <property type="protein sequence ID" value="PWE18010.1"/>
    <property type="molecule type" value="Genomic_DNA"/>
</dbReference>
<evidence type="ECO:0000313" key="2">
    <source>
        <dbReference type="Proteomes" id="UP000245168"/>
    </source>
</evidence>
<name>A0A2U2BVJ4_9PROT</name>
<proteinExistence type="predicted"/>
<gene>
    <name evidence="1" type="ORF">DDZ18_05405</name>
</gene>
<dbReference type="Proteomes" id="UP000245168">
    <property type="component" value="Unassembled WGS sequence"/>
</dbReference>
<evidence type="ECO:0000313" key="1">
    <source>
        <dbReference type="EMBL" id="PWE18010.1"/>
    </source>
</evidence>
<accession>A0A2U2BVJ4</accession>
<protein>
    <submittedName>
        <fullName evidence="1">Uncharacterized protein</fullName>
    </submittedName>
</protein>
<sequence>MTIRPEPTEARWTDELLAADEAAPTPAYVPERRLPDGELARMTAETDVLIRVAAQVRVNAQALRSAFDAEAYAAESLRRAEPPAPDPR</sequence>
<dbReference type="RefSeq" id="WP_109252364.1">
    <property type="nucleotide sequence ID" value="NZ_QEXV01000002.1"/>
</dbReference>